<dbReference type="EMBL" id="CP070368">
    <property type="protein sequence ID" value="QRZ14150.1"/>
    <property type="molecule type" value="Genomic_DNA"/>
</dbReference>
<name>A0ABX7JJF2_9RHOB</name>
<gene>
    <name evidence="1" type="ORF">JWJ88_05630</name>
</gene>
<accession>A0ABX7JJF2</accession>
<dbReference type="Proteomes" id="UP000663629">
    <property type="component" value="Chromosome 1"/>
</dbReference>
<sequence length="73" mass="8169">MRIVRAQNQRLANGLEQAFLAEALKYAGPQESSGEFSGGVGESQFSSMLNDFYADAIAQRIDMRLHTRTEMTR</sequence>
<evidence type="ECO:0008006" key="3">
    <source>
        <dbReference type="Google" id="ProtNLM"/>
    </source>
</evidence>
<keyword evidence="2" id="KW-1185">Reference proteome</keyword>
<proteinExistence type="predicted"/>
<protein>
    <recommendedName>
        <fullName evidence="3">Flagellar protein FlgJ N-terminal domain-containing protein</fullName>
    </recommendedName>
</protein>
<evidence type="ECO:0000313" key="1">
    <source>
        <dbReference type="EMBL" id="QRZ14150.1"/>
    </source>
</evidence>
<organism evidence="1 2">
    <name type="scientific">Paracoccus methylovorus</name>
    <dbReference type="NCBI Taxonomy" id="2812658"/>
    <lineage>
        <taxon>Bacteria</taxon>
        <taxon>Pseudomonadati</taxon>
        <taxon>Pseudomonadota</taxon>
        <taxon>Alphaproteobacteria</taxon>
        <taxon>Rhodobacterales</taxon>
        <taxon>Paracoccaceae</taxon>
        <taxon>Paracoccus</taxon>
    </lineage>
</organism>
<evidence type="ECO:0000313" key="2">
    <source>
        <dbReference type="Proteomes" id="UP000663629"/>
    </source>
</evidence>
<reference evidence="1 2" key="1">
    <citation type="submission" date="2021-02" db="EMBL/GenBank/DDBJ databases">
        <title>Paracoccus methylovroum sp.nov., a new methanol and methylamine utilizing methylotrophic denitrifer.</title>
        <authorList>
            <person name="Timsy T."/>
            <person name="Behrendt U."/>
            <person name="Ulrich A."/>
            <person name="Spanner T."/>
            <person name="Foesel B.U."/>
            <person name="Horn M.A."/>
            <person name="Kolb S."/>
        </authorList>
    </citation>
    <scope>NUCLEOTIDE SEQUENCE [LARGE SCALE GENOMIC DNA]</scope>
    <source>
        <strain evidence="1 2">H4-D09</strain>
    </source>
</reference>